<dbReference type="InterPro" id="IPR044068">
    <property type="entry name" value="CB"/>
</dbReference>
<dbReference type="GO" id="GO:0006310">
    <property type="term" value="P:DNA recombination"/>
    <property type="evidence" value="ECO:0007669"/>
    <property type="project" value="UniProtKB-KW"/>
</dbReference>
<organism evidence="8 9">
    <name type="scientific">Lysinibacillus halotolerans</name>
    <dbReference type="NCBI Taxonomy" id="1368476"/>
    <lineage>
        <taxon>Bacteria</taxon>
        <taxon>Bacillati</taxon>
        <taxon>Bacillota</taxon>
        <taxon>Bacilli</taxon>
        <taxon>Bacillales</taxon>
        <taxon>Bacillaceae</taxon>
        <taxon>Lysinibacillus</taxon>
    </lineage>
</organism>
<evidence type="ECO:0000259" key="6">
    <source>
        <dbReference type="PROSITE" id="PS51898"/>
    </source>
</evidence>
<keyword evidence="9" id="KW-1185">Reference proteome</keyword>
<evidence type="ECO:0000256" key="1">
    <source>
        <dbReference type="ARBA" id="ARBA00008857"/>
    </source>
</evidence>
<comment type="caution">
    <text evidence="8">The sequence shown here is derived from an EMBL/GenBank/DDBJ whole genome shotgun (WGS) entry which is preliminary data.</text>
</comment>
<comment type="similarity">
    <text evidence="1">Belongs to the 'phage' integrase family.</text>
</comment>
<evidence type="ECO:0000313" key="9">
    <source>
        <dbReference type="Proteomes" id="UP000279909"/>
    </source>
</evidence>
<dbReference type="SUPFAM" id="SSF56349">
    <property type="entry name" value="DNA breaking-rejoining enzymes"/>
    <property type="match status" value="1"/>
</dbReference>
<dbReference type="EMBL" id="RHLQ01000028">
    <property type="protein sequence ID" value="RNC98268.1"/>
    <property type="molecule type" value="Genomic_DNA"/>
</dbReference>
<dbReference type="CDD" id="cd01189">
    <property type="entry name" value="INT_ICEBs1_C_like"/>
    <property type="match status" value="1"/>
</dbReference>
<dbReference type="OrthoDB" id="9803188at2"/>
<keyword evidence="4" id="KW-0233">DNA recombination</keyword>
<dbReference type="InterPro" id="IPR050090">
    <property type="entry name" value="Tyrosine_recombinase_XerCD"/>
</dbReference>
<evidence type="ECO:0000259" key="7">
    <source>
        <dbReference type="PROSITE" id="PS51900"/>
    </source>
</evidence>
<keyword evidence="2" id="KW-0229">DNA integration</keyword>
<dbReference type="InterPro" id="IPR013762">
    <property type="entry name" value="Integrase-like_cat_sf"/>
</dbReference>
<dbReference type="InterPro" id="IPR010998">
    <property type="entry name" value="Integrase_recombinase_N"/>
</dbReference>
<dbReference type="Pfam" id="PF14657">
    <property type="entry name" value="Arm-DNA-bind_4"/>
    <property type="match status" value="1"/>
</dbReference>
<protein>
    <submittedName>
        <fullName evidence="8">Site-specific integrase</fullName>
    </submittedName>
</protein>
<dbReference type="Gene3D" id="1.10.443.10">
    <property type="entry name" value="Intergrase catalytic core"/>
    <property type="match status" value="1"/>
</dbReference>
<dbReference type="GO" id="GO:0015074">
    <property type="term" value="P:DNA integration"/>
    <property type="evidence" value="ECO:0007669"/>
    <property type="project" value="UniProtKB-KW"/>
</dbReference>
<dbReference type="Pfam" id="PF00589">
    <property type="entry name" value="Phage_integrase"/>
    <property type="match status" value="1"/>
</dbReference>
<sequence length="384" mass="45768">MASFRKINGTWEYRIRFKDFASGKWKEKSKRGFSTKKEAQLAANEEVLKFEYYGFQEDGKETLNEFIVKWFELYKRPNLKQSTVDLQERNIKNNILPRWGNYKLKEITRLEYKEWLTDLSERYSEGSIRRIHSIMSTAMHDAVHEFRILRENPITRMKIPKLAEEHKIKYFSVEEMEKLICVAKEKVKKSKYRESSQHYTLIYFLFHTGLRIGEALALTWDDINFEHAQVSVDKTCRYKDKGKEVVITSTKTTSSERIIEIDIDTLEVLKEYKKNQQDMYSKFNYYKKPENDLIFHTPTGEYWRANVIREQFKVFCKRAGIPELSPHACRHSHAVHLLEAGADIKYISERLGHKSVETTYDTYTHITKKIERNALDLYKKYLKS</sequence>
<feature type="domain" description="Core-binding (CB)" evidence="7">
    <location>
        <begin position="61"/>
        <end position="143"/>
    </location>
</feature>
<dbReference type="RefSeq" id="WP_122972489.1">
    <property type="nucleotide sequence ID" value="NZ_RHLQ01000028.1"/>
</dbReference>
<dbReference type="Gene3D" id="1.10.150.130">
    <property type="match status" value="1"/>
</dbReference>
<dbReference type="AlphaFoldDB" id="A0A3M8H774"/>
<dbReference type="PROSITE" id="PS51898">
    <property type="entry name" value="TYR_RECOMBINASE"/>
    <property type="match status" value="1"/>
</dbReference>
<evidence type="ECO:0000256" key="5">
    <source>
        <dbReference type="PROSITE-ProRule" id="PRU01248"/>
    </source>
</evidence>
<reference evidence="8 9" key="1">
    <citation type="journal article" date="2014" name="Int. J. Syst. Evol. Microbiol.">
        <title>Lysinibacillus halotolerans sp. nov., isolated from saline-alkaline soil.</title>
        <authorList>
            <person name="Kong D."/>
            <person name="Wang Y."/>
            <person name="Zhao B."/>
            <person name="Li Y."/>
            <person name="Song J."/>
            <person name="Zhai Y."/>
            <person name="Zhang C."/>
            <person name="Wang H."/>
            <person name="Chen X."/>
            <person name="Zhao B."/>
            <person name="Ruan Z."/>
        </authorList>
    </citation>
    <scope>NUCLEOTIDE SEQUENCE [LARGE SCALE GENOMIC DNA]</scope>
    <source>
        <strain evidence="8 9">MCCC 1A12703</strain>
    </source>
</reference>
<dbReference type="InterPro" id="IPR028259">
    <property type="entry name" value="AP2-like_int_N"/>
</dbReference>
<dbReference type="PROSITE" id="PS51900">
    <property type="entry name" value="CB"/>
    <property type="match status" value="1"/>
</dbReference>
<dbReference type="PANTHER" id="PTHR30349">
    <property type="entry name" value="PHAGE INTEGRASE-RELATED"/>
    <property type="match status" value="1"/>
</dbReference>
<gene>
    <name evidence="8" type="ORF">EC501_11730</name>
</gene>
<dbReference type="InterPro" id="IPR002104">
    <property type="entry name" value="Integrase_catalytic"/>
</dbReference>
<feature type="domain" description="Tyr recombinase" evidence="6">
    <location>
        <begin position="166"/>
        <end position="376"/>
    </location>
</feature>
<dbReference type="Pfam" id="PF14659">
    <property type="entry name" value="Phage_int_SAM_3"/>
    <property type="match status" value="1"/>
</dbReference>
<evidence type="ECO:0000313" key="8">
    <source>
        <dbReference type="EMBL" id="RNC98268.1"/>
    </source>
</evidence>
<dbReference type="InterPro" id="IPR011010">
    <property type="entry name" value="DNA_brk_join_enz"/>
</dbReference>
<keyword evidence="3 5" id="KW-0238">DNA-binding</keyword>
<dbReference type="PANTHER" id="PTHR30349:SF64">
    <property type="entry name" value="PROPHAGE INTEGRASE INTD-RELATED"/>
    <property type="match status" value="1"/>
</dbReference>
<dbReference type="Proteomes" id="UP000279909">
    <property type="component" value="Unassembled WGS sequence"/>
</dbReference>
<dbReference type="InterPro" id="IPR004107">
    <property type="entry name" value="Integrase_SAM-like_N"/>
</dbReference>
<evidence type="ECO:0000256" key="2">
    <source>
        <dbReference type="ARBA" id="ARBA00022908"/>
    </source>
</evidence>
<evidence type="ECO:0000256" key="3">
    <source>
        <dbReference type="ARBA" id="ARBA00023125"/>
    </source>
</evidence>
<proteinExistence type="inferred from homology"/>
<dbReference type="GO" id="GO:0003677">
    <property type="term" value="F:DNA binding"/>
    <property type="evidence" value="ECO:0007669"/>
    <property type="project" value="UniProtKB-UniRule"/>
</dbReference>
<name>A0A3M8H774_9BACI</name>
<evidence type="ECO:0000256" key="4">
    <source>
        <dbReference type="ARBA" id="ARBA00023172"/>
    </source>
</evidence>
<accession>A0A3M8H774</accession>